<evidence type="ECO:0000256" key="1">
    <source>
        <dbReference type="ARBA" id="ARBA00005820"/>
    </source>
</evidence>
<dbReference type="Gene3D" id="3.40.50.300">
    <property type="entry name" value="P-loop containing nucleotide triphosphate hydrolases"/>
    <property type="match status" value="1"/>
</dbReference>
<feature type="domain" description="OmpR/PhoB-type" evidence="4">
    <location>
        <begin position="1"/>
        <end position="96"/>
    </location>
</feature>
<dbReference type="InterPro" id="IPR005158">
    <property type="entry name" value="BTAD"/>
</dbReference>
<evidence type="ECO:0000313" key="6">
    <source>
        <dbReference type="Proteomes" id="UP000242367"/>
    </source>
</evidence>
<dbReference type="SUPFAM" id="SSF48452">
    <property type="entry name" value="TPR-like"/>
    <property type="match status" value="2"/>
</dbReference>
<comment type="similarity">
    <text evidence="1">Belongs to the AfsR/DnrI/RedD regulatory family.</text>
</comment>
<dbReference type="SMART" id="SM00862">
    <property type="entry name" value="Trans_reg_C"/>
    <property type="match status" value="1"/>
</dbReference>
<dbReference type="InterPro" id="IPR036388">
    <property type="entry name" value="WH-like_DNA-bd_sf"/>
</dbReference>
<gene>
    <name evidence="5" type="ORF">BTM25_45460</name>
</gene>
<dbReference type="GO" id="GO:0000160">
    <property type="term" value="P:phosphorelay signal transduction system"/>
    <property type="evidence" value="ECO:0007669"/>
    <property type="project" value="InterPro"/>
</dbReference>
<protein>
    <submittedName>
        <fullName evidence="5">Putative HTH-type transcriptional regulator</fullName>
    </submittedName>
</protein>
<dbReference type="Proteomes" id="UP000242367">
    <property type="component" value="Unassembled WGS sequence"/>
</dbReference>
<keyword evidence="2 3" id="KW-0238">DNA-binding</keyword>
<dbReference type="PRINTS" id="PR00364">
    <property type="entry name" value="DISEASERSIST"/>
</dbReference>
<evidence type="ECO:0000256" key="2">
    <source>
        <dbReference type="ARBA" id="ARBA00023125"/>
    </source>
</evidence>
<dbReference type="Pfam" id="PF03704">
    <property type="entry name" value="BTAD"/>
    <property type="match status" value="1"/>
</dbReference>
<dbReference type="Pfam" id="PF13424">
    <property type="entry name" value="TPR_12"/>
    <property type="match status" value="1"/>
</dbReference>
<dbReference type="GO" id="GO:0006355">
    <property type="term" value="P:regulation of DNA-templated transcription"/>
    <property type="evidence" value="ECO:0007669"/>
    <property type="project" value="InterPro"/>
</dbReference>
<proteinExistence type="inferred from homology"/>
<dbReference type="InterPro" id="IPR001867">
    <property type="entry name" value="OmpR/PhoB-type_DNA-bd"/>
</dbReference>
<dbReference type="SUPFAM" id="SSF52540">
    <property type="entry name" value="P-loop containing nucleoside triphosphate hydrolases"/>
    <property type="match status" value="1"/>
</dbReference>
<name>A0A2P4UEB1_9ACTN</name>
<dbReference type="EMBL" id="MTBP01000003">
    <property type="protein sequence ID" value="POM23393.1"/>
    <property type="molecule type" value="Genomic_DNA"/>
</dbReference>
<comment type="caution">
    <text evidence="5">The sequence shown here is derived from an EMBL/GenBank/DDBJ whole genome shotgun (WGS) entry which is preliminary data.</text>
</comment>
<dbReference type="PANTHER" id="PTHR47691">
    <property type="entry name" value="REGULATOR-RELATED"/>
    <property type="match status" value="1"/>
</dbReference>
<feature type="DNA-binding region" description="OmpR/PhoB-type" evidence="3">
    <location>
        <begin position="1"/>
        <end position="96"/>
    </location>
</feature>
<dbReference type="PANTHER" id="PTHR47691:SF3">
    <property type="entry name" value="HTH-TYPE TRANSCRIPTIONAL REGULATOR RV0890C-RELATED"/>
    <property type="match status" value="1"/>
</dbReference>
<dbReference type="SUPFAM" id="SSF46894">
    <property type="entry name" value="C-terminal effector domain of the bipartite response regulators"/>
    <property type="match status" value="1"/>
</dbReference>
<accession>A0A2P4UEB1</accession>
<dbReference type="GO" id="GO:0003677">
    <property type="term" value="F:DNA binding"/>
    <property type="evidence" value="ECO:0007669"/>
    <property type="project" value="UniProtKB-UniRule"/>
</dbReference>
<dbReference type="InterPro" id="IPR016032">
    <property type="entry name" value="Sig_transdc_resp-reg_C-effctor"/>
</dbReference>
<dbReference type="SMART" id="SM01043">
    <property type="entry name" value="BTAD"/>
    <property type="match status" value="1"/>
</dbReference>
<dbReference type="Gene3D" id="1.25.40.10">
    <property type="entry name" value="Tetratricopeptide repeat domain"/>
    <property type="match status" value="2"/>
</dbReference>
<dbReference type="PROSITE" id="PS51755">
    <property type="entry name" value="OMPR_PHOB"/>
    <property type="match status" value="1"/>
</dbReference>
<dbReference type="AlphaFoldDB" id="A0A2P4UEB1"/>
<dbReference type="CDD" id="cd15831">
    <property type="entry name" value="BTAD"/>
    <property type="match status" value="1"/>
</dbReference>
<reference evidence="5 6" key="1">
    <citation type="journal article" date="2017" name="Chemistry">
        <title>Isolation, Biosynthesis and Chemical Modifications of Rubterolones A-F: Rare Tropolone Alkaloids from Actinomadura sp. 5-2.</title>
        <authorList>
            <person name="Guo H."/>
            <person name="Benndorf R."/>
            <person name="Leichnitz D."/>
            <person name="Klassen J.L."/>
            <person name="Vollmers J."/>
            <person name="Gorls H."/>
            <person name="Steinacker M."/>
            <person name="Weigel C."/>
            <person name="Dahse H.M."/>
            <person name="Kaster A.K."/>
            <person name="de Beer Z.W."/>
            <person name="Poulsen M."/>
            <person name="Beemelmanns C."/>
        </authorList>
    </citation>
    <scope>NUCLEOTIDE SEQUENCE [LARGE SCALE GENOMIC DNA]</scope>
    <source>
        <strain evidence="5 6">5-2</strain>
    </source>
</reference>
<dbReference type="InterPro" id="IPR027417">
    <property type="entry name" value="P-loop_NTPase"/>
</dbReference>
<organism evidence="5 6">
    <name type="scientific">Actinomadura rubteroloni</name>
    <dbReference type="NCBI Taxonomy" id="1926885"/>
    <lineage>
        <taxon>Bacteria</taxon>
        <taxon>Bacillati</taxon>
        <taxon>Actinomycetota</taxon>
        <taxon>Actinomycetes</taxon>
        <taxon>Streptosporangiales</taxon>
        <taxon>Thermomonosporaceae</taxon>
        <taxon>Actinomadura</taxon>
    </lineage>
</organism>
<keyword evidence="6" id="KW-1185">Reference proteome</keyword>
<evidence type="ECO:0000313" key="5">
    <source>
        <dbReference type="EMBL" id="POM23393.1"/>
    </source>
</evidence>
<dbReference type="InterPro" id="IPR011990">
    <property type="entry name" value="TPR-like_helical_dom_sf"/>
</dbReference>
<dbReference type="Gene3D" id="1.10.10.10">
    <property type="entry name" value="Winged helix-like DNA-binding domain superfamily/Winged helix DNA-binding domain"/>
    <property type="match status" value="1"/>
</dbReference>
<evidence type="ECO:0000256" key="3">
    <source>
        <dbReference type="PROSITE-ProRule" id="PRU01091"/>
    </source>
</evidence>
<sequence length="1041" mass="108776">MGENRAMRFGVLGSVEVDDGGRAVTVGGPMVRALVARLALDAGRLVPVDRLIDGLYGDDPPGGASNALQSQVSRLRRGLGDAGLVAGGADGYRLVADPDDVDALRFERLARDGGRALERGAFPQAAALLAEAAGLWRGPALAGVAAPFAAGQAARLEEARLRALEDLAAARLALGAAAEAIDDLRGLLAGHPLRERAVGLLMRALAAAGRQAEALAAFENVRTRLAEELGADPSPALAEVHVGLLRGASPERRPAGPPLPAQLTSFVGRDDELNRVGRTLAAGRLVTLLGPGGAGKTRLAIEAAGRERGETCFVDLAPLGDGAEVPKAVLGALGLRESAILPGGGGGAPGVDRLVAALAGRPLLLVLDNCEHVIGAAADLARRLLTSCPLLRVLATSREPLGITGETLRPLPPLGLPPEGADAHAAAAYPAVRLFADRAAAVRPGFAVEAGTVDAVVRICSALDGLPLAIELAAARLRSLPVEEVAARLGDRFRLLSRGDRTAAARHRTLRSVVEWSWDLLGADERAAARRLTVFTGGFTLAMAEEVCGLPGMEELVLELADKSLVQTDGARFRMLDTIRVFCAERLDEAGERAELERAHAAHFLALAQRADGHLRGADQLVWLDRLVAEHGDLHAALRRSLGDPPVALRLVAALSWYWWLRGRIEGAALAAELMDVLGPDVPEGLEEEYVMCAANAASGGGAGERAVAWLDRADAVLAGIDRPSRHPAAMVLWALTAGPDRTDKDAFVRQIRADDDWSQAVLVMSEGFLAQFRGDAETGARCCEAALAGFRRVGDRWGIANTLDTLASFTEARGDRDRARALLAEALDLAEQLGALEDSADLLCRRAGLLQRAENADAAAADYRRAALLARRAGAPDKVSAAYHGLGLLARARGDVAEARRWYEEAQPGLRTSERYLAEATKMEGLVGLGWVTLAEGDGPHAAELFRTALALATDHPIFAARAHAVAGLAGAALATGDAAQTAYLLGAATALAGSPVDDVPEAARLAADAAAELGPETYAKEHARGAALTPEEVMRTALT</sequence>
<evidence type="ECO:0000259" key="4">
    <source>
        <dbReference type="PROSITE" id="PS51755"/>
    </source>
</evidence>